<name>A0ABR8NF59_9ACTN</name>
<keyword evidence="6 7" id="KW-0472">Membrane</keyword>
<keyword evidence="4 7" id="KW-0812">Transmembrane</keyword>
<evidence type="ECO:0000313" key="11">
    <source>
        <dbReference type="Proteomes" id="UP000618818"/>
    </source>
</evidence>
<dbReference type="InterPro" id="IPR000515">
    <property type="entry name" value="MetI-like"/>
</dbReference>
<feature type="transmembrane region" description="Helical" evidence="7">
    <location>
        <begin position="181"/>
        <end position="205"/>
    </location>
</feature>
<evidence type="ECO:0000256" key="2">
    <source>
        <dbReference type="ARBA" id="ARBA00022448"/>
    </source>
</evidence>
<dbReference type="PROSITE" id="PS50928">
    <property type="entry name" value="ABC_TM1"/>
    <property type="match status" value="1"/>
</dbReference>
<evidence type="ECO:0000256" key="1">
    <source>
        <dbReference type="ARBA" id="ARBA00004651"/>
    </source>
</evidence>
<feature type="transmembrane region" description="Helical" evidence="7">
    <location>
        <begin position="128"/>
        <end position="150"/>
    </location>
</feature>
<evidence type="ECO:0000256" key="5">
    <source>
        <dbReference type="ARBA" id="ARBA00022989"/>
    </source>
</evidence>
<evidence type="ECO:0000256" key="7">
    <source>
        <dbReference type="RuleBase" id="RU363032"/>
    </source>
</evidence>
<evidence type="ECO:0000256" key="6">
    <source>
        <dbReference type="ARBA" id="ARBA00023136"/>
    </source>
</evidence>
<evidence type="ECO:0000256" key="8">
    <source>
        <dbReference type="SAM" id="MobiDB-lite"/>
    </source>
</evidence>
<dbReference type="RefSeq" id="WP_191196369.1">
    <property type="nucleotide sequence ID" value="NZ_JACXYZ010000003.1"/>
</dbReference>
<keyword evidence="5 7" id="KW-1133">Transmembrane helix</keyword>
<organism evidence="10 11">
    <name type="scientific">Nocardioides cavernae</name>
    <dbReference type="NCBI Taxonomy" id="1921566"/>
    <lineage>
        <taxon>Bacteria</taxon>
        <taxon>Bacillati</taxon>
        <taxon>Actinomycetota</taxon>
        <taxon>Actinomycetes</taxon>
        <taxon>Propionibacteriales</taxon>
        <taxon>Nocardioidaceae</taxon>
        <taxon>Nocardioides</taxon>
    </lineage>
</organism>
<keyword evidence="3" id="KW-1003">Cell membrane</keyword>
<evidence type="ECO:0000256" key="4">
    <source>
        <dbReference type="ARBA" id="ARBA00022692"/>
    </source>
</evidence>
<protein>
    <submittedName>
        <fullName evidence="10">Sugar ABC transporter permease</fullName>
    </submittedName>
</protein>
<feature type="domain" description="ABC transmembrane type-1" evidence="9">
    <location>
        <begin position="92"/>
        <end position="308"/>
    </location>
</feature>
<keyword evidence="2 7" id="KW-0813">Transport</keyword>
<proteinExistence type="inferred from homology"/>
<feature type="transmembrane region" description="Helical" evidence="7">
    <location>
        <begin position="95"/>
        <end position="116"/>
    </location>
</feature>
<keyword evidence="11" id="KW-1185">Reference proteome</keyword>
<feature type="transmembrane region" description="Helical" evidence="7">
    <location>
        <begin position="29"/>
        <end position="51"/>
    </location>
</feature>
<dbReference type="InterPro" id="IPR035906">
    <property type="entry name" value="MetI-like_sf"/>
</dbReference>
<dbReference type="InterPro" id="IPR050809">
    <property type="entry name" value="UgpAE/MalFG_permease"/>
</dbReference>
<evidence type="ECO:0000256" key="3">
    <source>
        <dbReference type="ARBA" id="ARBA00022475"/>
    </source>
</evidence>
<gene>
    <name evidence="10" type="ORF">IEZ26_17885</name>
</gene>
<sequence>MSSTLSDTTRDTSEETATGVAPRRSRATLLPYALLVPAVLALAVALGYPLVRQVVLSLQDYGLAQQFGRPPEWVGANNYRTLVADGYLWTVTLRSIAFCLVNAALTMAIGVGLALLMRHMSRGVRLLVQTGLLLAWAMPVVASLTVWQWLFDTQYGVVNYVLTGLGLDYEGHGWLLRPLSFFFVATVIVVWMSVPFVAFTVYAALTQLPEELVEASEIDGAGPVSRFRHVVLPTIRPVLLVVGLLQIIWDLRVFSQIYILQKAGGSARDTNLLGTYIYRLGIGGGEFGMSAAVAIFMLALTVVLTAPYVRAMLRQEGEAR</sequence>
<dbReference type="Pfam" id="PF00528">
    <property type="entry name" value="BPD_transp_1"/>
    <property type="match status" value="1"/>
</dbReference>
<accession>A0ABR8NF59</accession>
<dbReference type="PANTHER" id="PTHR43227:SF8">
    <property type="entry name" value="DIACETYLCHITOBIOSE UPTAKE SYSTEM PERMEASE PROTEIN DASB"/>
    <property type="match status" value="1"/>
</dbReference>
<dbReference type="EMBL" id="JACXYZ010000003">
    <property type="protein sequence ID" value="MBD3926500.1"/>
    <property type="molecule type" value="Genomic_DNA"/>
</dbReference>
<comment type="similarity">
    <text evidence="7">Belongs to the binding-protein-dependent transport system permease family.</text>
</comment>
<feature type="transmembrane region" description="Helical" evidence="7">
    <location>
        <begin position="287"/>
        <end position="309"/>
    </location>
</feature>
<evidence type="ECO:0000259" key="9">
    <source>
        <dbReference type="PROSITE" id="PS50928"/>
    </source>
</evidence>
<dbReference type="PANTHER" id="PTHR43227">
    <property type="entry name" value="BLL4140 PROTEIN"/>
    <property type="match status" value="1"/>
</dbReference>
<dbReference type="Proteomes" id="UP000618818">
    <property type="component" value="Unassembled WGS sequence"/>
</dbReference>
<evidence type="ECO:0000313" key="10">
    <source>
        <dbReference type="EMBL" id="MBD3926500.1"/>
    </source>
</evidence>
<comment type="subcellular location">
    <subcellularLocation>
        <location evidence="1 7">Cell membrane</location>
        <topology evidence="1 7">Multi-pass membrane protein</topology>
    </subcellularLocation>
</comment>
<dbReference type="CDD" id="cd06261">
    <property type="entry name" value="TM_PBP2"/>
    <property type="match status" value="1"/>
</dbReference>
<comment type="caution">
    <text evidence="10">The sequence shown here is derived from an EMBL/GenBank/DDBJ whole genome shotgun (WGS) entry which is preliminary data.</text>
</comment>
<feature type="region of interest" description="Disordered" evidence="8">
    <location>
        <begin position="1"/>
        <end position="20"/>
    </location>
</feature>
<reference evidence="10 11" key="1">
    <citation type="submission" date="2020-09" db="EMBL/GenBank/DDBJ databases">
        <title>novel species in genus Nocardioides.</title>
        <authorList>
            <person name="Zhang G."/>
        </authorList>
    </citation>
    <scope>NUCLEOTIDE SEQUENCE [LARGE SCALE GENOMIC DNA]</scope>
    <source>
        <strain evidence="10 11">KCTC 39551</strain>
    </source>
</reference>
<dbReference type="SUPFAM" id="SSF161098">
    <property type="entry name" value="MetI-like"/>
    <property type="match status" value="1"/>
</dbReference>
<dbReference type="Gene3D" id="1.10.3720.10">
    <property type="entry name" value="MetI-like"/>
    <property type="match status" value="1"/>
</dbReference>
<feature type="transmembrane region" description="Helical" evidence="7">
    <location>
        <begin position="230"/>
        <end position="249"/>
    </location>
</feature>